<evidence type="ECO:0000313" key="1">
    <source>
        <dbReference type="EMBL" id="CAG8851025.1"/>
    </source>
</evidence>
<evidence type="ECO:0000313" key="2">
    <source>
        <dbReference type="Proteomes" id="UP000789901"/>
    </source>
</evidence>
<dbReference type="Proteomes" id="UP000789901">
    <property type="component" value="Unassembled WGS sequence"/>
</dbReference>
<feature type="non-terminal residue" evidence="1">
    <location>
        <position position="50"/>
    </location>
</feature>
<protein>
    <submittedName>
        <fullName evidence="1">34969_t:CDS:1</fullName>
    </submittedName>
</protein>
<organism evidence="1 2">
    <name type="scientific">Gigaspora margarita</name>
    <dbReference type="NCBI Taxonomy" id="4874"/>
    <lineage>
        <taxon>Eukaryota</taxon>
        <taxon>Fungi</taxon>
        <taxon>Fungi incertae sedis</taxon>
        <taxon>Mucoromycota</taxon>
        <taxon>Glomeromycotina</taxon>
        <taxon>Glomeromycetes</taxon>
        <taxon>Diversisporales</taxon>
        <taxon>Gigasporaceae</taxon>
        <taxon>Gigaspora</taxon>
    </lineage>
</organism>
<dbReference type="EMBL" id="CAJVQB010103923">
    <property type="protein sequence ID" value="CAG8851025.1"/>
    <property type="molecule type" value="Genomic_DNA"/>
</dbReference>
<comment type="caution">
    <text evidence="1">The sequence shown here is derived from an EMBL/GenBank/DDBJ whole genome shotgun (WGS) entry which is preliminary data.</text>
</comment>
<sequence length="50" mass="5864">YSNNYSYLNKYINSNNYYSNNKKSDSEVKYGFPTKILIVEEAVKNQITGF</sequence>
<feature type="non-terminal residue" evidence="1">
    <location>
        <position position="1"/>
    </location>
</feature>
<proteinExistence type="predicted"/>
<name>A0ABN7XBB2_GIGMA</name>
<gene>
    <name evidence="1" type="ORF">GMARGA_LOCUS40519</name>
</gene>
<reference evidence="1 2" key="1">
    <citation type="submission" date="2021-06" db="EMBL/GenBank/DDBJ databases">
        <authorList>
            <person name="Kallberg Y."/>
            <person name="Tangrot J."/>
            <person name="Rosling A."/>
        </authorList>
    </citation>
    <scope>NUCLEOTIDE SEQUENCE [LARGE SCALE GENOMIC DNA]</scope>
    <source>
        <strain evidence="1 2">120-4 pot B 10/14</strain>
    </source>
</reference>
<accession>A0ABN7XBB2</accession>
<keyword evidence="2" id="KW-1185">Reference proteome</keyword>